<evidence type="ECO:0000256" key="2">
    <source>
        <dbReference type="ARBA" id="ARBA00022723"/>
    </source>
</evidence>
<feature type="domain" description="Cytochrome c" evidence="6">
    <location>
        <begin position="41"/>
        <end position="130"/>
    </location>
</feature>
<evidence type="ECO:0000256" key="5">
    <source>
        <dbReference type="SAM" id="SignalP"/>
    </source>
</evidence>
<dbReference type="PANTHER" id="PTHR35008:SF8">
    <property type="entry name" value="ALCOHOL DEHYDROGENASE CYTOCHROME C SUBUNIT"/>
    <property type="match status" value="1"/>
</dbReference>
<evidence type="ECO:0000259" key="6">
    <source>
        <dbReference type="PROSITE" id="PS51007"/>
    </source>
</evidence>
<evidence type="ECO:0000256" key="3">
    <source>
        <dbReference type="ARBA" id="ARBA00023004"/>
    </source>
</evidence>
<dbReference type="InterPro" id="IPR036909">
    <property type="entry name" value="Cyt_c-like_dom_sf"/>
</dbReference>
<feature type="chain" id="PRO_5047493910" evidence="5">
    <location>
        <begin position="23"/>
        <end position="151"/>
    </location>
</feature>
<keyword evidence="3 4" id="KW-0408">Iron</keyword>
<keyword evidence="1 4" id="KW-0349">Heme</keyword>
<sequence length="151" mass="16530">MDFKKAPLLVAAVILFTNSLQAQTKHRAKTPVRHTAVHLKASIAAGQKVFAQYCVSCHQVDGLGVPHMNPPLAKTTYVLGDKTKLIKIVLNGFNEDVEINGETYSNSMASHDFLKDQEIADVLTYVRNSFGNKAPAITPAQVKTVRANNKK</sequence>
<organism evidence="7 8">
    <name type="scientific">Mucilaginibacter pocheonensis</name>
    <dbReference type="NCBI Taxonomy" id="398050"/>
    <lineage>
        <taxon>Bacteria</taxon>
        <taxon>Pseudomonadati</taxon>
        <taxon>Bacteroidota</taxon>
        <taxon>Sphingobacteriia</taxon>
        <taxon>Sphingobacteriales</taxon>
        <taxon>Sphingobacteriaceae</taxon>
        <taxon>Mucilaginibacter</taxon>
    </lineage>
</organism>
<evidence type="ECO:0000256" key="4">
    <source>
        <dbReference type="PROSITE-ProRule" id="PRU00433"/>
    </source>
</evidence>
<dbReference type="SUPFAM" id="SSF46626">
    <property type="entry name" value="Cytochrome c"/>
    <property type="match status" value="1"/>
</dbReference>
<accession>A0ABU1TGD8</accession>
<protein>
    <submittedName>
        <fullName evidence="7">Mono/diheme cytochrome c family protein</fullName>
    </submittedName>
</protein>
<evidence type="ECO:0000313" key="7">
    <source>
        <dbReference type="EMBL" id="MDR6944466.1"/>
    </source>
</evidence>
<dbReference type="PANTHER" id="PTHR35008">
    <property type="entry name" value="BLL4482 PROTEIN-RELATED"/>
    <property type="match status" value="1"/>
</dbReference>
<dbReference type="PROSITE" id="PS51007">
    <property type="entry name" value="CYTC"/>
    <property type="match status" value="1"/>
</dbReference>
<dbReference type="InterPro" id="IPR009056">
    <property type="entry name" value="Cyt_c-like_dom"/>
</dbReference>
<dbReference type="Proteomes" id="UP001247620">
    <property type="component" value="Unassembled WGS sequence"/>
</dbReference>
<evidence type="ECO:0000313" key="8">
    <source>
        <dbReference type="Proteomes" id="UP001247620"/>
    </source>
</evidence>
<dbReference type="Gene3D" id="1.10.760.10">
    <property type="entry name" value="Cytochrome c-like domain"/>
    <property type="match status" value="1"/>
</dbReference>
<keyword evidence="2 4" id="KW-0479">Metal-binding</keyword>
<reference evidence="7 8" key="1">
    <citation type="submission" date="2023-07" db="EMBL/GenBank/DDBJ databases">
        <title>Sorghum-associated microbial communities from plants grown in Nebraska, USA.</title>
        <authorList>
            <person name="Schachtman D."/>
        </authorList>
    </citation>
    <scope>NUCLEOTIDE SEQUENCE [LARGE SCALE GENOMIC DNA]</scope>
    <source>
        <strain evidence="7 8">3262</strain>
    </source>
</reference>
<gene>
    <name evidence="7" type="ORF">J2W55_004326</name>
</gene>
<dbReference type="Pfam" id="PF00034">
    <property type="entry name" value="Cytochrom_C"/>
    <property type="match status" value="1"/>
</dbReference>
<dbReference type="InterPro" id="IPR051459">
    <property type="entry name" value="Cytochrome_c-type_DH"/>
</dbReference>
<proteinExistence type="predicted"/>
<feature type="signal peptide" evidence="5">
    <location>
        <begin position="1"/>
        <end position="22"/>
    </location>
</feature>
<evidence type="ECO:0000256" key="1">
    <source>
        <dbReference type="ARBA" id="ARBA00022617"/>
    </source>
</evidence>
<comment type="caution">
    <text evidence="7">The sequence shown here is derived from an EMBL/GenBank/DDBJ whole genome shotgun (WGS) entry which is preliminary data.</text>
</comment>
<name>A0ABU1TGD8_9SPHI</name>
<keyword evidence="8" id="KW-1185">Reference proteome</keyword>
<keyword evidence="5" id="KW-0732">Signal</keyword>
<dbReference type="EMBL" id="JAVDUU010000004">
    <property type="protein sequence ID" value="MDR6944466.1"/>
    <property type="molecule type" value="Genomic_DNA"/>
</dbReference>
<dbReference type="RefSeq" id="WP_310100564.1">
    <property type="nucleotide sequence ID" value="NZ_JAVDUU010000004.1"/>
</dbReference>